<keyword evidence="3 7" id="KW-0489">Methyltransferase</keyword>
<dbReference type="Gene3D" id="1.10.1020.10">
    <property type="entry name" value="Adenine-specific Methyltransferase, Domain 2"/>
    <property type="match status" value="1"/>
</dbReference>
<dbReference type="InterPro" id="IPR029063">
    <property type="entry name" value="SAM-dependent_MTases_sf"/>
</dbReference>
<evidence type="ECO:0000256" key="2">
    <source>
        <dbReference type="ARBA" id="ARBA00011900"/>
    </source>
</evidence>
<dbReference type="PANTHER" id="PTHR30481">
    <property type="entry name" value="DNA ADENINE METHYLASE"/>
    <property type="match status" value="1"/>
</dbReference>
<dbReference type="GO" id="GO:0032259">
    <property type="term" value="P:methylation"/>
    <property type="evidence" value="ECO:0007669"/>
    <property type="project" value="UniProtKB-KW"/>
</dbReference>
<dbReference type="SUPFAM" id="SSF53335">
    <property type="entry name" value="S-adenosyl-L-methionine-dependent methyltransferases"/>
    <property type="match status" value="1"/>
</dbReference>
<dbReference type="InterPro" id="IPR012263">
    <property type="entry name" value="M_m6A_EcoRV"/>
</dbReference>
<evidence type="ECO:0000256" key="3">
    <source>
        <dbReference type="ARBA" id="ARBA00022603"/>
    </source>
</evidence>
<dbReference type="GO" id="GO:0006298">
    <property type="term" value="P:mismatch repair"/>
    <property type="evidence" value="ECO:0007669"/>
    <property type="project" value="TreeGrafter"/>
</dbReference>
<dbReference type="NCBIfam" id="TIGR00571">
    <property type="entry name" value="dam"/>
    <property type="match status" value="1"/>
</dbReference>
<dbReference type="PANTHER" id="PTHR30481:SF3">
    <property type="entry name" value="DNA ADENINE METHYLASE"/>
    <property type="match status" value="1"/>
</dbReference>
<comment type="catalytic activity">
    <reaction evidence="6">
        <text>a 2'-deoxyadenosine in DNA + S-adenosyl-L-methionine = an N(6)-methyl-2'-deoxyadenosine in DNA + S-adenosyl-L-homocysteine + H(+)</text>
        <dbReference type="Rhea" id="RHEA:15197"/>
        <dbReference type="Rhea" id="RHEA-COMP:12418"/>
        <dbReference type="Rhea" id="RHEA-COMP:12419"/>
        <dbReference type="ChEBI" id="CHEBI:15378"/>
        <dbReference type="ChEBI" id="CHEBI:57856"/>
        <dbReference type="ChEBI" id="CHEBI:59789"/>
        <dbReference type="ChEBI" id="CHEBI:90615"/>
        <dbReference type="ChEBI" id="CHEBI:90616"/>
        <dbReference type="EC" id="2.1.1.72"/>
    </reaction>
</comment>
<dbReference type="Proteomes" id="UP000240218">
    <property type="component" value="Segment"/>
</dbReference>
<keyword evidence="8" id="KW-1185">Reference proteome</keyword>
<keyword evidence="4" id="KW-0808">Transferase</keyword>
<dbReference type="GO" id="GO:0009007">
    <property type="term" value="F:site-specific DNA-methyltransferase (adenine-specific) activity"/>
    <property type="evidence" value="ECO:0007669"/>
    <property type="project" value="UniProtKB-EC"/>
</dbReference>
<accession>A0A2P0PAR2</accession>
<dbReference type="EMBL" id="KY514264">
    <property type="protein sequence ID" value="ARB11780.1"/>
    <property type="molecule type" value="Genomic_DNA"/>
</dbReference>
<comment type="similarity">
    <text evidence="1">Belongs to the N(4)/N(6)-methyltransferase family.</text>
</comment>
<dbReference type="PRINTS" id="PR00505">
    <property type="entry name" value="D12N6MTFRASE"/>
</dbReference>
<dbReference type="GO" id="GO:0009307">
    <property type="term" value="P:DNA restriction-modification system"/>
    <property type="evidence" value="ECO:0007669"/>
    <property type="project" value="InterPro"/>
</dbReference>
<evidence type="ECO:0000256" key="6">
    <source>
        <dbReference type="ARBA" id="ARBA00047942"/>
    </source>
</evidence>
<evidence type="ECO:0000313" key="8">
    <source>
        <dbReference type="Proteomes" id="UP000240218"/>
    </source>
</evidence>
<evidence type="ECO:0000256" key="4">
    <source>
        <dbReference type="ARBA" id="ARBA00022679"/>
    </source>
</evidence>
<protein>
    <recommendedName>
        <fullName evidence="2">site-specific DNA-methyltransferase (adenine-specific)</fullName>
        <ecNumber evidence="2">2.1.1.72</ecNumber>
    </recommendedName>
</protein>
<dbReference type="InterPro" id="IPR012327">
    <property type="entry name" value="MeTrfase_D12"/>
</dbReference>
<keyword evidence="5" id="KW-0949">S-adenosyl-L-methionine</keyword>
<sequence>MKPFLKWPGGKFRQLPVILHHLPKGMRLIEPFVGAGSVFMNAGFAQNSINDVNPDLINLYNILNHQGQRLLDEAEQLHQWVTNEENYYRVQDRLNSYDYTPYSKAAFFLILNRTCFNGLCRYNQQGLFNVPWGKKAQPYFPRAELEAYLESGLKPTTWNLDFTEHMAMAQEGDVIFCDPPYEPMPGKKGFTTYSGTTFDFSAQRRVVDAALKARAKGVPTVITNSSAPKILDLYEKAGFTLTELPARRAISAKSDSRESLNDVIAVLK</sequence>
<dbReference type="EC" id="2.1.1.72" evidence="2"/>
<organism evidence="7 8">
    <name type="scientific">Pectobacterium phage vB_PatP_CB1</name>
    <dbReference type="NCBI Taxonomy" id="1958917"/>
    <lineage>
        <taxon>Viruses</taxon>
        <taxon>Duplodnaviria</taxon>
        <taxon>Heunggongvirae</taxon>
        <taxon>Uroviricota</taxon>
        <taxon>Caudoviricetes</taxon>
        <taxon>Schitoviridae</taxon>
        <taxon>Cbunavirus</taxon>
        <taxon>Cbunavirus CB1</taxon>
    </lineage>
</organism>
<name>A0A2P0PAR2_9CAUD</name>
<dbReference type="Pfam" id="PF02086">
    <property type="entry name" value="MethyltransfD12"/>
    <property type="match status" value="1"/>
</dbReference>
<dbReference type="PIRSF" id="PIRSF000398">
    <property type="entry name" value="M_m6A_EcoRV"/>
    <property type="match status" value="1"/>
</dbReference>
<dbReference type="InterPro" id="IPR023095">
    <property type="entry name" value="Ade_MeTrfase_dom_2"/>
</dbReference>
<reference evidence="7 8" key="1">
    <citation type="submission" date="2017-01" db="EMBL/GenBank/DDBJ databases">
        <title>Isolation and charaterisation of Pectobacterium phages.</title>
        <authorList>
            <person name="Buttimer C.T.H."/>
            <person name="Lucid A."/>
            <person name="Coffey A."/>
        </authorList>
    </citation>
    <scope>NUCLEOTIDE SEQUENCE [LARGE SCALE GENOMIC DNA]</scope>
</reference>
<dbReference type="PROSITE" id="PS00092">
    <property type="entry name" value="N6_MTASE"/>
    <property type="match status" value="1"/>
</dbReference>
<dbReference type="GO" id="GO:0043565">
    <property type="term" value="F:sequence-specific DNA binding"/>
    <property type="evidence" value="ECO:0007669"/>
    <property type="project" value="TreeGrafter"/>
</dbReference>
<dbReference type="InterPro" id="IPR002052">
    <property type="entry name" value="DNA_methylase_N6_adenine_CS"/>
</dbReference>
<dbReference type="Gene3D" id="3.40.50.150">
    <property type="entry name" value="Vaccinia Virus protein VP39"/>
    <property type="match status" value="1"/>
</dbReference>
<dbReference type="GO" id="GO:1904047">
    <property type="term" value="F:S-adenosyl-L-methionine binding"/>
    <property type="evidence" value="ECO:0007669"/>
    <property type="project" value="TreeGrafter"/>
</dbReference>
<evidence type="ECO:0000256" key="5">
    <source>
        <dbReference type="ARBA" id="ARBA00022691"/>
    </source>
</evidence>
<proteinExistence type="inferred from homology"/>
<evidence type="ECO:0000313" key="7">
    <source>
        <dbReference type="EMBL" id="ARB11780.1"/>
    </source>
</evidence>
<gene>
    <name evidence="7" type="ORF">CB1_53</name>
</gene>
<evidence type="ECO:0000256" key="1">
    <source>
        <dbReference type="ARBA" id="ARBA00006594"/>
    </source>
</evidence>